<comment type="caution">
    <text evidence="1">The sequence shown here is derived from an EMBL/GenBank/DDBJ whole genome shotgun (WGS) entry which is preliminary data.</text>
</comment>
<organism evidence="1 2">
    <name type="scientific">Pristionchus mayeri</name>
    <dbReference type="NCBI Taxonomy" id="1317129"/>
    <lineage>
        <taxon>Eukaryota</taxon>
        <taxon>Metazoa</taxon>
        <taxon>Ecdysozoa</taxon>
        <taxon>Nematoda</taxon>
        <taxon>Chromadorea</taxon>
        <taxon>Rhabditida</taxon>
        <taxon>Rhabditina</taxon>
        <taxon>Diplogasteromorpha</taxon>
        <taxon>Diplogasteroidea</taxon>
        <taxon>Neodiplogasteridae</taxon>
        <taxon>Pristionchus</taxon>
    </lineage>
</organism>
<dbReference type="Proteomes" id="UP001328107">
    <property type="component" value="Unassembled WGS sequence"/>
</dbReference>
<protein>
    <submittedName>
        <fullName evidence="1">Uncharacterized protein</fullName>
    </submittedName>
</protein>
<feature type="non-terminal residue" evidence="1">
    <location>
        <position position="1"/>
    </location>
</feature>
<accession>A0AAN4ZL20</accession>
<sequence>FLAPFPHIKTVVLEQIFFINFYDGISSSDHICHCLHGQLWYFRRSRGCLFHSLFTPREEQCAVDVLLLRLSSSH</sequence>
<dbReference type="AlphaFoldDB" id="A0AAN4ZL20"/>
<dbReference type="EMBL" id="BTRK01000003">
    <property type="protein sequence ID" value="GMR40182.1"/>
    <property type="molecule type" value="Genomic_DNA"/>
</dbReference>
<feature type="non-terminal residue" evidence="1">
    <location>
        <position position="74"/>
    </location>
</feature>
<proteinExistence type="predicted"/>
<gene>
    <name evidence="1" type="ORF">PMAYCL1PPCAC_10377</name>
</gene>
<reference evidence="2" key="1">
    <citation type="submission" date="2022-10" db="EMBL/GenBank/DDBJ databases">
        <title>Genome assembly of Pristionchus species.</title>
        <authorList>
            <person name="Yoshida K."/>
            <person name="Sommer R.J."/>
        </authorList>
    </citation>
    <scope>NUCLEOTIDE SEQUENCE [LARGE SCALE GENOMIC DNA]</scope>
    <source>
        <strain evidence="2">RS5460</strain>
    </source>
</reference>
<evidence type="ECO:0000313" key="1">
    <source>
        <dbReference type="EMBL" id="GMR40182.1"/>
    </source>
</evidence>
<evidence type="ECO:0000313" key="2">
    <source>
        <dbReference type="Proteomes" id="UP001328107"/>
    </source>
</evidence>
<name>A0AAN4ZL20_9BILA</name>
<keyword evidence="2" id="KW-1185">Reference proteome</keyword>